<organism evidence="1 2">
    <name type="scientific">Tetraparma gracilis</name>
    <dbReference type="NCBI Taxonomy" id="2962635"/>
    <lineage>
        <taxon>Eukaryota</taxon>
        <taxon>Sar</taxon>
        <taxon>Stramenopiles</taxon>
        <taxon>Ochrophyta</taxon>
        <taxon>Bolidophyceae</taxon>
        <taxon>Parmales</taxon>
        <taxon>Triparmaceae</taxon>
        <taxon>Tetraparma</taxon>
    </lineage>
</organism>
<evidence type="ECO:0000313" key="1">
    <source>
        <dbReference type="EMBL" id="GMI35207.1"/>
    </source>
</evidence>
<name>A0ABQ6MYL1_9STRA</name>
<proteinExistence type="predicted"/>
<reference evidence="1 2" key="1">
    <citation type="journal article" date="2023" name="Commun. Biol.">
        <title>Genome analysis of Parmales, the sister group of diatoms, reveals the evolutionary specialization of diatoms from phago-mixotrophs to photoautotrophs.</title>
        <authorList>
            <person name="Ban H."/>
            <person name="Sato S."/>
            <person name="Yoshikawa S."/>
            <person name="Yamada K."/>
            <person name="Nakamura Y."/>
            <person name="Ichinomiya M."/>
            <person name="Sato N."/>
            <person name="Blanc-Mathieu R."/>
            <person name="Endo H."/>
            <person name="Kuwata A."/>
            <person name="Ogata H."/>
        </authorList>
    </citation>
    <scope>NUCLEOTIDE SEQUENCE [LARGE SCALE GENOMIC DNA]</scope>
</reference>
<protein>
    <submittedName>
        <fullName evidence="1">Uncharacterized protein</fullName>
    </submittedName>
</protein>
<comment type="caution">
    <text evidence="1">The sequence shown here is derived from an EMBL/GenBank/DDBJ whole genome shotgun (WGS) entry which is preliminary data.</text>
</comment>
<keyword evidence="2" id="KW-1185">Reference proteome</keyword>
<gene>
    <name evidence="1" type="ORF">TeGR_g14296</name>
</gene>
<evidence type="ECO:0000313" key="2">
    <source>
        <dbReference type="Proteomes" id="UP001165060"/>
    </source>
</evidence>
<accession>A0ABQ6MYL1</accession>
<dbReference type="Proteomes" id="UP001165060">
    <property type="component" value="Unassembled WGS sequence"/>
</dbReference>
<dbReference type="EMBL" id="BRYB01004689">
    <property type="protein sequence ID" value="GMI35207.1"/>
    <property type="molecule type" value="Genomic_DNA"/>
</dbReference>
<sequence>PSLPPPQPPVIKPSSDDKVYQMAMKKSWDTLSQTLESLLPHAQDDAMALLKYTCPSRGWRAIDWLVLHQAPHPLIERVVLLARKYEAWNPRGATQGSLLAHPGQWSVLHCSAACSKDIEILRLLIREFPASLHLMDGEVHSDGQKPADVHKTFNTDRPNHAAAQQLLLECTNLYKTGCPPPPEFHKLVGLSSSIVYLRLTVLMCFERLLRPEEPGSDGEASAGAAKRRRLARPMGRGALDAQLALANYERCGDVWSVILSFVQ</sequence>
<feature type="non-terminal residue" evidence="1">
    <location>
        <position position="1"/>
    </location>
</feature>